<dbReference type="InterPro" id="IPR000629">
    <property type="entry name" value="RNA-helicase_DEAD-box_CS"/>
</dbReference>
<evidence type="ECO:0000256" key="1">
    <source>
        <dbReference type="ARBA" id="ARBA00012552"/>
    </source>
</evidence>
<evidence type="ECO:0000313" key="11">
    <source>
        <dbReference type="Proteomes" id="UP000583944"/>
    </source>
</evidence>
<dbReference type="AlphaFoldDB" id="A0A7J6YEL6"/>
<evidence type="ECO:0000256" key="2">
    <source>
        <dbReference type="ARBA" id="ARBA00022741"/>
    </source>
</evidence>
<dbReference type="SUPFAM" id="SSF52540">
    <property type="entry name" value="P-loop containing nucleoside triphosphate hydrolases"/>
    <property type="match status" value="1"/>
</dbReference>
<dbReference type="InterPro" id="IPR001650">
    <property type="entry name" value="Helicase_C-like"/>
</dbReference>
<sequence>MMEERYNPFTGYQTPRHQQQSYRHNGGAMSRGGWGDSLDAPADKMKPVDWTRVKLVPGSWKVLDTKAIHRAAHAKAEVVPAKQLTEEESKEWRETHTISIFGEGCPPPLSNFDQLSAFVPAYLQKKLTAQGFTSPTAVQAQAWPILLRGRDMVGVAKTGSGKTLAFMVPALAHIAMQEPLRTGDGPMVVVLAPTRELAQQIEQETKKVLPHDLRCGCVYGGAPKGPQLGILRNGVHILVATPGRLIDFLEIKRVNFFRVTYLVLDEADRMLDMGFEPQVRAICGQIRPDRQTLMFSATWPKEIQRLAAEFQKDWIRINVGSTELLANKDVTQHFILTQEHAKMEELKKLLANHRNQRVLIFCKTKRTADDLEWQLKRWGYDAMAIHGDKEQRQREFILERFRKDPRLCLVATDVAARGLDIKELETVINYDFPMQIDDYVHRIGRTGRAGAKGEAFTLITKREQQITPAVVTELIAIVDRAQQQVPDWLREWGKQRPRYQVMKRNRNMMGFGSSRHMPALYNGNRASFDAAGGGHPGNNNGTAGNKRGGEGGVFGLARHGSNGAAPFSSSRIEYKRFDDSDDDDGAAPPAKKRSKQTKKE</sequence>
<evidence type="ECO:0000256" key="3">
    <source>
        <dbReference type="ARBA" id="ARBA00022801"/>
    </source>
</evidence>
<dbReference type="Pfam" id="PF00270">
    <property type="entry name" value="DEAD"/>
    <property type="match status" value="1"/>
</dbReference>
<dbReference type="CDD" id="cd18787">
    <property type="entry name" value="SF2_C_DEAD"/>
    <property type="match status" value="1"/>
</dbReference>
<dbReference type="EC" id="3.6.4.13" evidence="1"/>
<dbReference type="GO" id="GO:0003724">
    <property type="term" value="F:RNA helicase activity"/>
    <property type="evidence" value="ECO:0007669"/>
    <property type="project" value="UniProtKB-EC"/>
</dbReference>
<dbReference type="EMBL" id="JABDHM010000009">
    <property type="protein sequence ID" value="KAF5225055.1"/>
    <property type="molecule type" value="Genomic_DNA"/>
</dbReference>
<name>A0A7J6YEL6_TRYCR</name>
<evidence type="ECO:0000256" key="4">
    <source>
        <dbReference type="ARBA" id="ARBA00022806"/>
    </source>
</evidence>
<dbReference type="FunFam" id="3.40.50.300:FF:000079">
    <property type="entry name" value="probable ATP-dependent RNA helicase DDX17"/>
    <property type="match status" value="1"/>
</dbReference>
<keyword evidence="4 6" id="KW-0347">Helicase</keyword>
<dbReference type="Proteomes" id="UP000583944">
    <property type="component" value="Unassembled WGS sequence"/>
</dbReference>
<accession>A0A7J6YEL6</accession>
<dbReference type="CDD" id="cd17966">
    <property type="entry name" value="DEADc_DDX5_DDX17"/>
    <property type="match status" value="1"/>
</dbReference>
<comment type="caution">
    <text evidence="10">The sequence shown here is derived from an EMBL/GenBank/DDBJ whole genome shotgun (WGS) entry which is preliminary data.</text>
</comment>
<evidence type="ECO:0000259" key="9">
    <source>
        <dbReference type="PROSITE" id="PS51194"/>
    </source>
</evidence>
<keyword evidence="3 6" id="KW-0378">Hydrolase</keyword>
<protein>
    <recommendedName>
        <fullName evidence="1">RNA helicase</fullName>
        <ecNumber evidence="1">3.6.4.13</ecNumber>
    </recommendedName>
</protein>
<comment type="similarity">
    <text evidence="6">Belongs to the DEAD box helicase family.</text>
</comment>
<reference evidence="10 11" key="1">
    <citation type="journal article" date="2019" name="Genome Biol. Evol.">
        <title>Nanopore Sequencing Significantly Improves Genome Assembly of the Protozoan Parasite Trypanosoma cruzi.</title>
        <authorList>
            <person name="Diaz-Viraque F."/>
            <person name="Pita S."/>
            <person name="Greif G."/>
            <person name="de Souza R.C.M."/>
            <person name="Iraola G."/>
            <person name="Robello C."/>
        </authorList>
    </citation>
    <scope>NUCLEOTIDE SEQUENCE [LARGE SCALE GENOMIC DNA]</scope>
    <source>
        <strain evidence="10 11">Berenice</strain>
    </source>
</reference>
<dbReference type="Gene3D" id="3.40.50.300">
    <property type="entry name" value="P-loop containing nucleotide triphosphate hydrolases"/>
    <property type="match status" value="2"/>
</dbReference>
<feature type="compositionally biased region" description="Polar residues" evidence="7">
    <location>
        <begin position="10"/>
        <end position="23"/>
    </location>
</feature>
<keyword evidence="2 6" id="KW-0547">Nucleotide-binding</keyword>
<feature type="region of interest" description="Disordered" evidence="7">
    <location>
        <begin position="528"/>
        <end position="600"/>
    </location>
</feature>
<dbReference type="PROSITE" id="PS51192">
    <property type="entry name" value="HELICASE_ATP_BIND_1"/>
    <property type="match status" value="1"/>
</dbReference>
<evidence type="ECO:0000256" key="7">
    <source>
        <dbReference type="SAM" id="MobiDB-lite"/>
    </source>
</evidence>
<feature type="region of interest" description="Disordered" evidence="7">
    <location>
        <begin position="1"/>
        <end position="28"/>
    </location>
</feature>
<keyword evidence="5 6" id="KW-0067">ATP-binding</keyword>
<dbReference type="PROSITE" id="PS00039">
    <property type="entry name" value="DEAD_ATP_HELICASE"/>
    <property type="match status" value="1"/>
</dbReference>
<evidence type="ECO:0000256" key="6">
    <source>
        <dbReference type="RuleBase" id="RU000492"/>
    </source>
</evidence>
<dbReference type="PANTHER" id="PTHR47958">
    <property type="entry name" value="ATP-DEPENDENT RNA HELICASE DBP3"/>
    <property type="match status" value="1"/>
</dbReference>
<dbReference type="FunFam" id="3.40.50.300:FF:000008">
    <property type="entry name" value="ATP-dependent RNA helicase RhlB"/>
    <property type="match status" value="1"/>
</dbReference>
<feature type="domain" description="Helicase C-terminal" evidence="9">
    <location>
        <begin position="345"/>
        <end position="493"/>
    </location>
</feature>
<dbReference type="GO" id="GO:0016787">
    <property type="term" value="F:hydrolase activity"/>
    <property type="evidence" value="ECO:0007669"/>
    <property type="project" value="UniProtKB-KW"/>
</dbReference>
<feature type="domain" description="Helicase ATP-binding" evidence="8">
    <location>
        <begin position="143"/>
        <end position="317"/>
    </location>
</feature>
<dbReference type="VEuPathDB" id="TriTrypDB:BCY84_22888"/>
<evidence type="ECO:0000313" key="10">
    <source>
        <dbReference type="EMBL" id="KAF5225055.1"/>
    </source>
</evidence>
<dbReference type="VEuPathDB" id="TriTrypDB:ECC02_001989"/>
<dbReference type="InterPro" id="IPR027417">
    <property type="entry name" value="P-loop_NTPase"/>
</dbReference>
<dbReference type="GO" id="GO:0003676">
    <property type="term" value="F:nucleic acid binding"/>
    <property type="evidence" value="ECO:0007669"/>
    <property type="project" value="InterPro"/>
</dbReference>
<dbReference type="InterPro" id="IPR011545">
    <property type="entry name" value="DEAD/DEAH_box_helicase_dom"/>
</dbReference>
<dbReference type="Pfam" id="PF00271">
    <property type="entry name" value="Helicase_C"/>
    <property type="match status" value="1"/>
</dbReference>
<dbReference type="SMART" id="SM00490">
    <property type="entry name" value="HELICc"/>
    <property type="match status" value="1"/>
</dbReference>
<dbReference type="InterPro" id="IPR014001">
    <property type="entry name" value="Helicase_ATP-bd"/>
</dbReference>
<proteinExistence type="inferred from homology"/>
<evidence type="ECO:0000256" key="5">
    <source>
        <dbReference type="ARBA" id="ARBA00022840"/>
    </source>
</evidence>
<evidence type="ECO:0000259" key="8">
    <source>
        <dbReference type="PROSITE" id="PS51192"/>
    </source>
</evidence>
<gene>
    <name evidence="10" type="ORF">ECC02_001989</name>
</gene>
<organism evidence="10 11">
    <name type="scientific">Trypanosoma cruzi</name>
    <dbReference type="NCBI Taxonomy" id="5693"/>
    <lineage>
        <taxon>Eukaryota</taxon>
        <taxon>Discoba</taxon>
        <taxon>Euglenozoa</taxon>
        <taxon>Kinetoplastea</taxon>
        <taxon>Metakinetoplastina</taxon>
        <taxon>Trypanosomatida</taxon>
        <taxon>Trypanosomatidae</taxon>
        <taxon>Trypanosoma</taxon>
        <taxon>Schizotrypanum</taxon>
    </lineage>
</organism>
<feature type="compositionally biased region" description="Basic residues" evidence="7">
    <location>
        <begin position="590"/>
        <end position="600"/>
    </location>
</feature>
<dbReference type="GO" id="GO:0005524">
    <property type="term" value="F:ATP binding"/>
    <property type="evidence" value="ECO:0007669"/>
    <property type="project" value="UniProtKB-KW"/>
</dbReference>
<dbReference type="PROSITE" id="PS51194">
    <property type="entry name" value="HELICASE_CTER"/>
    <property type="match status" value="1"/>
</dbReference>
<dbReference type="SMART" id="SM00487">
    <property type="entry name" value="DEXDc"/>
    <property type="match status" value="1"/>
</dbReference>